<name>A0A5J4W6V8_9EUKA</name>
<dbReference type="InterPro" id="IPR015815">
    <property type="entry name" value="HIBADH-related"/>
</dbReference>
<protein>
    <submittedName>
        <fullName evidence="6">Putative 2-hydroxy-3-oxopropionate reductase</fullName>
    </submittedName>
</protein>
<dbReference type="GO" id="GO:0016491">
    <property type="term" value="F:oxidoreductase activity"/>
    <property type="evidence" value="ECO:0007669"/>
    <property type="project" value="UniProtKB-KW"/>
</dbReference>
<dbReference type="PIRSF" id="PIRSF000103">
    <property type="entry name" value="HIBADH"/>
    <property type="match status" value="1"/>
</dbReference>
<keyword evidence="2" id="KW-0520">NAD</keyword>
<dbReference type="Proteomes" id="UP000324800">
    <property type="component" value="Unassembled WGS sequence"/>
</dbReference>
<dbReference type="InterPro" id="IPR008927">
    <property type="entry name" value="6-PGluconate_DH-like_C_sf"/>
</dbReference>
<organism evidence="6 7">
    <name type="scientific">Streblomastix strix</name>
    <dbReference type="NCBI Taxonomy" id="222440"/>
    <lineage>
        <taxon>Eukaryota</taxon>
        <taxon>Metamonada</taxon>
        <taxon>Preaxostyla</taxon>
        <taxon>Oxymonadida</taxon>
        <taxon>Streblomastigidae</taxon>
        <taxon>Streblomastix</taxon>
    </lineage>
</organism>
<dbReference type="EMBL" id="SNRW01003170">
    <property type="protein sequence ID" value="KAA6390597.1"/>
    <property type="molecule type" value="Genomic_DNA"/>
</dbReference>
<dbReference type="GO" id="GO:0050661">
    <property type="term" value="F:NADP binding"/>
    <property type="evidence" value="ECO:0007669"/>
    <property type="project" value="InterPro"/>
</dbReference>
<evidence type="ECO:0000256" key="3">
    <source>
        <dbReference type="PIRSR" id="PIRSR000103-1"/>
    </source>
</evidence>
<dbReference type="InterPro" id="IPR036291">
    <property type="entry name" value="NAD(P)-bd_dom_sf"/>
</dbReference>
<gene>
    <name evidence="6" type="ORF">EZS28_013876</name>
</gene>
<dbReference type="PANTHER" id="PTHR43060">
    <property type="entry name" value="3-HYDROXYISOBUTYRATE DEHYDROGENASE-LIKE 1, MITOCHONDRIAL-RELATED"/>
    <property type="match status" value="1"/>
</dbReference>
<proteinExistence type="predicted"/>
<dbReference type="Gene3D" id="3.40.50.720">
    <property type="entry name" value="NAD(P)-binding Rossmann-like Domain"/>
    <property type="match status" value="1"/>
</dbReference>
<dbReference type="PANTHER" id="PTHR43060:SF15">
    <property type="entry name" value="3-HYDROXYISOBUTYRATE DEHYDROGENASE-LIKE 1, MITOCHONDRIAL-RELATED"/>
    <property type="match status" value="1"/>
</dbReference>
<dbReference type="InterPro" id="IPR029154">
    <property type="entry name" value="HIBADH-like_NADP-bd"/>
</dbReference>
<evidence type="ECO:0000259" key="4">
    <source>
        <dbReference type="Pfam" id="PF03446"/>
    </source>
</evidence>
<evidence type="ECO:0000256" key="2">
    <source>
        <dbReference type="ARBA" id="ARBA00023027"/>
    </source>
</evidence>
<dbReference type="GO" id="GO:0051287">
    <property type="term" value="F:NAD binding"/>
    <property type="evidence" value="ECO:0007669"/>
    <property type="project" value="InterPro"/>
</dbReference>
<dbReference type="AlphaFoldDB" id="A0A5J4W6V8"/>
<dbReference type="OrthoDB" id="435038at2759"/>
<reference evidence="6 7" key="1">
    <citation type="submission" date="2019-03" db="EMBL/GenBank/DDBJ databases">
        <title>Single cell metagenomics reveals metabolic interactions within the superorganism composed of flagellate Streblomastix strix and complex community of Bacteroidetes bacteria on its surface.</title>
        <authorList>
            <person name="Treitli S.C."/>
            <person name="Kolisko M."/>
            <person name="Husnik F."/>
            <person name="Keeling P."/>
            <person name="Hampl V."/>
        </authorList>
    </citation>
    <scope>NUCLEOTIDE SEQUENCE [LARGE SCALE GENOMIC DNA]</scope>
    <source>
        <strain evidence="6">ST1C</strain>
    </source>
</reference>
<sequence length="317" mass="33960">MSAQPRIGWVGTGLMGYPMCEHLLKAGFHLTVFNRTKSKTDGLIKLGAEWADNPRSVAEKSDIICTMVGFPQDVRDTILNPETGVLAGCQPNKKQIICDFTTSTPSLAEEIETQSLIKGVRSLDCPVSGGDIGAKQAKLTIMAGGDQSAYDEVSKLIFPVVGAVWNHMGNAGTGQHTKGVNQVMIAGTMIGICEGLVYAAKTQKLDLNQVIAAVSGGSAGSAVLRTFGPRQLEHDFSAGFFVKHFYKDLGIVIEESKRMGIQLAGLELVHRLYTKLRAMKITHKGSAEAQIGDELGHHALIAVLEEEAGVDVSVKKK</sequence>
<dbReference type="Pfam" id="PF14833">
    <property type="entry name" value="NAD_binding_11"/>
    <property type="match status" value="1"/>
</dbReference>
<dbReference type="Pfam" id="PF03446">
    <property type="entry name" value="NAD_binding_2"/>
    <property type="match status" value="1"/>
</dbReference>
<dbReference type="SUPFAM" id="SSF48179">
    <property type="entry name" value="6-phosphogluconate dehydrogenase C-terminal domain-like"/>
    <property type="match status" value="1"/>
</dbReference>
<dbReference type="InterPro" id="IPR013328">
    <property type="entry name" value="6PGD_dom2"/>
</dbReference>
<feature type="active site" evidence="3">
    <location>
        <position position="178"/>
    </location>
</feature>
<evidence type="ECO:0000259" key="5">
    <source>
        <dbReference type="Pfam" id="PF14833"/>
    </source>
</evidence>
<comment type="caution">
    <text evidence="6">The sequence shown here is derived from an EMBL/GenBank/DDBJ whole genome shotgun (WGS) entry which is preliminary data.</text>
</comment>
<feature type="domain" description="6-phosphogluconate dehydrogenase NADP-binding" evidence="4">
    <location>
        <begin position="6"/>
        <end position="165"/>
    </location>
</feature>
<evidence type="ECO:0000313" key="6">
    <source>
        <dbReference type="EMBL" id="KAA6390597.1"/>
    </source>
</evidence>
<evidence type="ECO:0000313" key="7">
    <source>
        <dbReference type="Proteomes" id="UP000324800"/>
    </source>
</evidence>
<feature type="domain" description="3-hydroxyisobutyrate dehydrogenase-like NAD-binding" evidence="5">
    <location>
        <begin position="172"/>
        <end position="282"/>
    </location>
</feature>
<dbReference type="SUPFAM" id="SSF51735">
    <property type="entry name" value="NAD(P)-binding Rossmann-fold domains"/>
    <property type="match status" value="1"/>
</dbReference>
<dbReference type="Gene3D" id="1.10.1040.10">
    <property type="entry name" value="N-(1-d-carboxylethyl)-l-norvaline Dehydrogenase, domain 2"/>
    <property type="match status" value="1"/>
</dbReference>
<keyword evidence="1" id="KW-0560">Oxidoreductase</keyword>
<evidence type="ECO:0000256" key="1">
    <source>
        <dbReference type="ARBA" id="ARBA00023002"/>
    </source>
</evidence>
<dbReference type="InterPro" id="IPR006115">
    <property type="entry name" value="6PGDH_NADP-bd"/>
</dbReference>
<accession>A0A5J4W6V8</accession>